<evidence type="ECO:0000256" key="1">
    <source>
        <dbReference type="SAM" id="Phobius"/>
    </source>
</evidence>
<dbReference type="GO" id="GO:0006629">
    <property type="term" value="P:lipid metabolic process"/>
    <property type="evidence" value="ECO:0007669"/>
    <property type="project" value="InterPro"/>
</dbReference>
<keyword evidence="1" id="KW-0472">Membrane</keyword>
<organism evidence="3 4">
    <name type="scientific">Tectimicrobiota bacterium</name>
    <dbReference type="NCBI Taxonomy" id="2528274"/>
    <lineage>
        <taxon>Bacteria</taxon>
        <taxon>Pseudomonadati</taxon>
        <taxon>Nitrospinota/Tectimicrobiota group</taxon>
        <taxon>Candidatus Tectimicrobiota</taxon>
    </lineage>
</organism>
<dbReference type="InterPro" id="IPR007686">
    <property type="entry name" value="YutG/PgpA"/>
</dbReference>
<dbReference type="Pfam" id="PF04608">
    <property type="entry name" value="PgpA"/>
    <property type="match status" value="1"/>
</dbReference>
<accession>A0A932CQU9</accession>
<feature type="transmembrane region" description="Helical" evidence="1">
    <location>
        <begin position="96"/>
        <end position="118"/>
    </location>
</feature>
<dbReference type="InterPro" id="IPR036681">
    <property type="entry name" value="PgpA-like_sf"/>
</dbReference>
<evidence type="ECO:0000313" key="3">
    <source>
        <dbReference type="EMBL" id="MBI2877865.1"/>
    </source>
</evidence>
<dbReference type="SUPFAM" id="SSF101307">
    <property type="entry name" value="YutG-like"/>
    <property type="match status" value="1"/>
</dbReference>
<dbReference type="Proteomes" id="UP000769766">
    <property type="component" value="Unassembled WGS sequence"/>
</dbReference>
<name>A0A932CQU9_UNCTE</name>
<sequence>MRELTAPGKGSRLARYASRLALFVATGAGIGYSPFCPGTVGTLGGVGLAWELQGISVPGYLLGALVLLGVGIGAAGKAERLKGQKDPSCVVIDEVVGFWFAAFLVPAGIASYALVFLLFRVLDIWKPVPRLELLPGGWGIMLDDVLAGILANLSFHSLRSLWYLWIAP</sequence>
<evidence type="ECO:0000313" key="4">
    <source>
        <dbReference type="Proteomes" id="UP000769766"/>
    </source>
</evidence>
<dbReference type="AlphaFoldDB" id="A0A932CQU9"/>
<keyword evidence="1" id="KW-1133">Transmembrane helix</keyword>
<dbReference type="EMBL" id="JACPRF010000409">
    <property type="protein sequence ID" value="MBI2877865.1"/>
    <property type="molecule type" value="Genomic_DNA"/>
</dbReference>
<gene>
    <name evidence="3" type="ORF">HYY20_13400</name>
</gene>
<evidence type="ECO:0000259" key="2">
    <source>
        <dbReference type="Pfam" id="PF04608"/>
    </source>
</evidence>
<dbReference type="GO" id="GO:0008962">
    <property type="term" value="F:phosphatidylglycerophosphatase activity"/>
    <property type="evidence" value="ECO:0007669"/>
    <property type="project" value="InterPro"/>
</dbReference>
<dbReference type="PIRSF" id="PIRSF006162">
    <property type="entry name" value="PgpA"/>
    <property type="match status" value="1"/>
</dbReference>
<feature type="transmembrane region" description="Helical" evidence="1">
    <location>
        <begin position="55"/>
        <end position="75"/>
    </location>
</feature>
<dbReference type="PANTHER" id="PTHR36305:SF1">
    <property type="entry name" value="PHOSPHATIDYLGLYCEROPHOSPHATASE A"/>
    <property type="match status" value="1"/>
</dbReference>
<reference evidence="3" key="1">
    <citation type="submission" date="2020-07" db="EMBL/GenBank/DDBJ databases">
        <title>Huge and variable diversity of episymbiotic CPR bacteria and DPANN archaea in groundwater ecosystems.</title>
        <authorList>
            <person name="He C.Y."/>
            <person name="Keren R."/>
            <person name="Whittaker M."/>
            <person name="Farag I.F."/>
            <person name="Doudna J."/>
            <person name="Cate J.H.D."/>
            <person name="Banfield J.F."/>
        </authorList>
    </citation>
    <scope>NUCLEOTIDE SEQUENCE</scope>
    <source>
        <strain evidence="3">NC_groundwater_672_Ag_B-0.1um_62_36</strain>
    </source>
</reference>
<dbReference type="PANTHER" id="PTHR36305">
    <property type="entry name" value="PHOSPHATIDYLGLYCEROPHOSPHATASE A"/>
    <property type="match status" value="1"/>
</dbReference>
<dbReference type="CDD" id="cd06971">
    <property type="entry name" value="PgpA"/>
    <property type="match status" value="1"/>
</dbReference>
<protein>
    <submittedName>
        <fullName evidence="3">Phosphatidylglycerophosphatase A</fullName>
    </submittedName>
</protein>
<dbReference type="InterPro" id="IPR026037">
    <property type="entry name" value="PgpA"/>
</dbReference>
<feature type="transmembrane region" description="Helical" evidence="1">
    <location>
        <begin position="16"/>
        <end position="35"/>
    </location>
</feature>
<proteinExistence type="predicted"/>
<feature type="domain" description="YutG/PgpA" evidence="2">
    <location>
        <begin position="23"/>
        <end position="156"/>
    </location>
</feature>
<comment type="caution">
    <text evidence="3">The sequence shown here is derived from an EMBL/GenBank/DDBJ whole genome shotgun (WGS) entry which is preliminary data.</text>
</comment>
<keyword evidence="1" id="KW-0812">Transmembrane</keyword>